<proteinExistence type="predicted"/>
<evidence type="ECO:0000256" key="1">
    <source>
        <dbReference type="SAM" id="Phobius"/>
    </source>
</evidence>
<evidence type="ECO:0000313" key="5">
    <source>
        <dbReference type="Proteomes" id="UP000683000"/>
    </source>
</evidence>
<evidence type="ECO:0000259" key="3">
    <source>
        <dbReference type="Pfam" id="PF20153"/>
    </source>
</evidence>
<keyword evidence="1" id="KW-0812">Transmembrane</keyword>
<feature type="signal peptide" evidence="2">
    <location>
        <begin position="1"/>
        <end position="19"/>
    </location>
</feature>
<reference evidence="4" key="1">
    <citation type="submission" date="2021-03" db="EMBL/GenBank/DDBJ databases">
        <title>Evolutionary innovations through gain and loss of genes in the ectomycorrhizal Boletales.</title>
        <authorList>
            <person name="Wu G."/>
            <person name="Miyauchi S."/>
            <person name="Morin E."/>
            <person name="Yang Z.-L."/>
            <person name="Xu J."/>
            <person name="Martin F.M."/>
        </authorList>
    </citation>
    <scope>NUCLEOTIDE SEQUENCE</scope>
    <source>
        <strain evidence="4">BR01</strain>
    </source>
</reference>
<feature type="chain" id="PRO_5034980995" description="DUF6535 domain-containing protein" evidence="2">
    <location>
        <begin position="20"/>
        <end position="969"/>
    </location>
</feature>
<dbReference type="AlphaFoldDB" id="A0A8I3A5D4"/>
<evidence type="ECO:0000313" key="4">
    <source>
        <dbReference type="EMBL" id="KAG6372233.1"/>
    </source>
</evidence>
<accession>A0A8I3A5D4</accession>
<evidence type="ECO:0000256" key="2">
    <source>
        <dbReference type="SAM" id="SignalP"/>
    </source>
</evidence>
<dbReference type="Proteomes" id="UP000683000">
    <property type="component" value="Unassembled WGS sequence"/>
</dbReference>
<dbReference type="OrthoDB" id="3219854at2759"/>
<comment type="caution">
    <text evidence="4">The sequence shown here is derived from an EMBL/GenBank/DDBJ whole genome shotgun (WGS) entry which is preliminary data.</text>
</comment>
<gene>
    <name evidence="4" type="ORF">JVT61DRAFT_8033</name>
</gene>
<keyword evidence="5" id="KW-1185">Reference proteome</keyword>
<feature type="domain" description="DUF6535" evidence="3">
    <location>
        <begin position="11"/>
        <end position="156"/>
    </location>
</feature>
<sequence>MVAWLIYLRQAGLFSAVSASFLGSIRSNLQPNPTDTTNALLMMLVNATNNSALSNQSLGIPVWDGPSTAVVSSQILGYAGLSASLLAALGAVLGKQWLSDFTRLRSGPLQERGRRRQQKLDGLKRWQFEVFMGALPALIQLALLLFSIALAIDLWELNHGVGLMIIIATAIGVLFYFCITLASLLSPTCPYHTPVSATIHAVMRVTVKSVEEITEYWAWRSEKHNAKRPTISRANRILAHIAALLSSSLSTIATIILLAILATFGPIFVFAAWIWGGRGLLQTKIDFYRSVLQPKTLRRSLHKSMCSIRDSARSTLDLMSRALLDPGPDADPRPIAWLLETSTDPNSLMAAAELVPDAEWPDDLDISLPTEHLFSIFIRSVPEKGLGSTNGRALPLGKAFVIMLCQVSNEISARVWQPALKRVIASNKPDVHPDLRLILTIVIKLLSQKLGLENLVEFPSALDVSQSLLAWLLQPLEILLQLDHPCRSSFLPEAYRVFLKLNWPEEPKLEGIEEMQYCRTFEAYFNCVMSSKVEQTDETTDQSPEEWNKVPAERLKEILDKLKKVDSTQLLDIYQHLIVPLVVLSRLASISHFKQVIKDAAINPWMLAAFKEVVGNSDESRKSMWLFASCLIQLATSVDAFNPIEAQVEKPPGNADDCEKTPSPLPRMDSMTLLSYLLNKETPATPEQVVYALQIMLANVDQHSMLASNPRFVNYILYATGPGQLYSIRDIGLKVLVITCQSLLHVYDTVSLVTLAADCDLVRFLHRAILNQDPPTLLKDLLQISDEVFNEQLLGILAPALGDPINTLLTKLRDEPNQIPERDLRDLEIALVLSNSEGRKKLLFDHLDHHIAKMPVWDYQSAMALPLTVIVGWLLRRDRPLGSSESVWKAFLRPDFELLLFPAWGDPDALEDNPQMLRLLLDCTARWLSTVFRLWDWGVVAVALRCDPCAFAAFTGSVEKRKSGAICGY</sequence>
<keyword evidence="1" id="KW-1133">Transmembrane helix</keyword>
<organism evidence="4 5">
    <name type="scientific">Boletus reticuloceps</name>
    <dbReference type="NCBI Taxonomy" id="495285"/>
    <lineage>
        <taxon>Eukaryota</taxon>
        <taxon>Fungi</taxon>
        <taxon>Dikarya</taxon>
        <taxon>Basidiomycota</taxon>
        <taxon>Agaricomycotina</taxon>
        <taxon>Agaricomycetes</taxon>
        <taxon>Agaricomycetidae</taxon>
        <taxon>Boletales</taxon>
        <taxon>Boletineae</taxon>
        <taxon>Boletaceae</taxon>
        <taxon>Boletoideae</taxon>
        <taxon>Boletus</taxon>
    </lineage>
</organism>
<protein>
    <recommendedName>
        <fullName evidence="3">DUF6535 domain-containing protein</fullName>
    </recommendedName>
</protein>
<name>A0A8I3A5D4_9AGAM</name>
<dbReference type="InterPro" id="IPR045338">
    <property type="entry name" value="DUF6535"/>
</dbReference>
<dbReference type="EMBL" id="JAGFBS010000029">
    <property type="protein sequence ID" value="KAG6372233.1"/>
    <property type="molecule type" value="Genomic_DNA"/>
</dbReference>
<feature type="transmembrane region" description="Helical" evidence="1">
    <location>
        <begin position="130"/>
        <end position="155"/>
    </location>
</feature>
<feature type="transmembrane region" description="Helical" evidence="1">
    <location>
        <begin position="242"/>
        <end position="275"/>
    </location>
</feature>
<keyword evidence="2" id="KW-0732">Signal</keyword>
<feature type="transmembrane region" description="Helical" evidence="1">
    <location>
        <begin position="161"/>
        <end position="185"/>
    </location>
</feature>
<keyword evidence="1" id="KW-0472">Membrane</keyword>
<dbReference type="Pfam" id="PF20153">
    <property type="entry name" value="DUF6535"/>
    <property type="match status" value="1"/>
</dbReference>